<comment type="subcellular location">
    <subcellularLocation>
        <location evidence="1 12">Cytoplasm</location>
    </subcellularLocation>
</comment>
<evidence type="ECO:0000256" key="12">
    <source>
        <dbReference type="HAMAP-Rule" id="MF_02004"/>
    </source>
</evidence>
<dbReference type="FunFam" id="3.90.740.10:FF:000005">
    <property type="entry name" value="Valine--tRNA ligase, mitochondrial"/>
    <property type="match status" value="1"/>
</dbReference>
<dbReference type="Pfam" id="PF10458">
    <property type="entry name" value="Val_tRNA-synt_C"/>
    <property type="match status" value="1"/>
</dbReference>
<keyword evidence="5 12" id="KW-0547">Nucleotide-binding</keyword>
<dbReference type="InterPro" id="IPR013155">
    <property type="entry name" value="M/V/L/I-tRNA-synth_anticd-bd"/>
</dbReference>
<proteinExistence type="inferred from homology"/>
<gene>
    <name evidence="12" type="primary">valS</name>
    <name evidence="16" type="ORF">C0187_01720</name>
</gene>
<feature type="domain" description="Aminoacyl-tRNA synthetase class Ia" evidence="13">
    <location>
        <begin position="19"/>
        <end position="566"/>
    </location>
</feature>
<dbReference type="FunFam" id="3.40.50.620:FF:000032">
    <property type="entry name" value="Valine--tRNA ligase"/>
    <property type="match status" value="1"/>
</dbReference>
<evidence type="ECO:0000256" key="10">
    <source>
        <dbReference type="ARBA" id="ARBA00047552"/>
    </source>
</evidence>
<evidence type="ECO:0000256" key="6">
    <source>
        <dbReference type="ARBA" id="ARBA00022840"/>
    </source>
</evidence>
<comment type="domain">
    <text evidence="12">ValRS has two distinct active sites: one for aminoacylation and one for editing. The misactivated threonine is translocated from the active site to the editing site.</text>
</comment>
<dbReference type="PANTHER" id="PTHR11946">
    <property type="entry name" value="VALYL-TRNA SYNTHETASES"/>
    <property type="match status" value="1"/>
</dbReference>
<dbReference type="PRINTS" id="PR00986">
    <property type="entry name" value="TRNASYNTHVAL"/>
</dbReference>
<feature type="domain" description="Methionyl/Valyl/Leucyl/Isoleucyl-tRNA synthetase anticodon-binding" evidence="14">
    <location>
        <begin position="608"/>
        <end position="749"/>
    </location>
</feature>
<dbReference type="InterPro" id="IPR010978">
    <property type="entry name" value="tRNA-bd_arm"/>
</dbReference>
<dbReference type="InterPro" id="IPR009080">
    <property type="entry name" value="tRNAsynth_Ia_anticodon-bd"/>
</dbReference>
<keyword evidence="9 12" id="KW-0030">Aminoacyl-tRNA synthetase</keyword>
<evidence type="ECO:0000256" key="1">
    <source>
        <dbReference type="ARBA" id="ARBA00004496"/>
    </source>
</evidence>
<dbReference type="Gene3D" id="1.10.287.380">
    <property type="entry name" value="Valyl-tRNA synthetase, C-terminal domain"/>
    <property type="match status" value="1"/>
</dbReference>
<dbReference type="GO" id="GO:0005524">
    <property type="term" value="F:ATP binding"/>
    <property type="evidence" value="ECO:0007669"/>
    <property type="project" value="UniProtKB-UniRule"/>
</dbReference>
<evidence type="ECO:0000256" key="9">
    <source>
        <dbReference type="ARBA" id="ARBA00023146"/>
    </source>
</evidence>
<protein>
    <recommendedName>
        <fullName evidence="12">Valine--tRNA ligase</fullName>
        <ecNumber evidence="12">6.1.1.9</ecNumber>
    </recommendedName>
    <alternativeName>
        <fullName evidence="12">Valyl-tRNA synthetase</fullName>
        <shortName evidence="12">ValRS</shortName>
    </alternativeName>
</protein>
<dbReference type="NCBIfam" id="TIGR00422">
    <property type="entry name" value="valS"/>
    <property type="match status" value="1"/>
</dbReference>
<evidence type="ECO:0000313" key="16">
    <source>
        <dbReference type="EMBL" id="PMP72373.1"/>
    </source>
</evidence>
<comment type="catalytic activity">
    <reaction evidence="10 12">
        <text>tRNA(Val) + L-valine + ATP = L-valyl-tRNA(Val) + AMP + diphosphate</text>
        <dbReference type="Rhea" id="RHEA:10704"/>
        <dbReference type="Rhea" id="RHEA-COMP:9672"/>
        <dbReference type="Rhea" id="RHEA-COMP:9708"/>
        <dbReference type="ChEBI" id="CHEBI:30616"/>
        <dbReference type="ChEBI" id="CHEBI:33019"/>
        <dbReference type="ChEBI" id="CHEBI:57762"/>
        <dbReference type="ChEBI" id="CHEBI:78442"/>
        <dbReference type="ChEBI" id="CHEBI:78537"/>
        <dbReference type="ChEBI" id="CHEBI:456215"/>
        <dbReference type="EC" id="6.1.1.9"/>
    </reaction>
</comment>
<feature type="short sequence motif" description="'KMSKS' region" evidence="12">
    <location>
        <begin position="526"/>
        <end position="530"/>
    </location>
</feature>
<evidence type="ECO:0000259" key="13">
    <source>
        <dbReference type="Pfam" id="PF00133"/>
    </source>
</evidence>
<comment type="subunit">
    <text evidence="2 12">Monomer.</text>
</comment>
<dbReference type="Gene3D" id="3.40.50.620">
    <property type="entry name" value="HUPs"/>
    <property type="match status" value="2"/>
</dbReference>
<keyword evidence="8 12" id="KW-0175">Coiled coil</keyword>
<keyword evidence="7 12" id="KW-0648">Protein biosynthesis</keyword>
<feature type="coiled-coil region" evidence="12">
    <location>
        <begin position="805"/>
        <end position="832"/>
    </location>
</feature>
<dbReference type="PANTHER" id="PTHR11946:SF93">
    <property type="entry name" value="VALINE--TRNA LIGASE, CHLOROPLASTIC_MITOCHONDRIAL 2"/>
    <property type="match status" value="1"/>
</dbReference>
<dbReference type="Pfam" id="PF08264">
    <property type="entry name" value="Anticodon_1"/>
    <property type="match status" value="1"/>
</dbReference>
<dbReference type="GO" id="GO:0005829">
    <property type="term" value="C:cytosol"/>
    <property type="evidence" value="ECO:0007669"/>
    <property type="project" value="TreeGrafter"/>
</dbReference>
<comment type="function">
    <text evidence="12">Catalyzes the attachment of valine to tRNA(Val). As ValRS can inadvertently accommodate and process structurally similar amino acids such as threonine, to avoid such errors, it has a 'posttransfer' editing activity that hydrolyzes mischarged Thr-tRNA(Val) in a tRNA-dependent manner.</text>
</comment>
<sequence length="874" mass="101816">MDYSNLPTRISPEEFESSIYREWEEKKYFHADENSQKPPYSIVIPPPNVTGSLHMGHALNNTLQDILIRYHKLIGFETMWIPGTDHAGIATQNVVEKMLHTEGLTRHDLGREKFIERVWKWKEESGGTIIRQLKRLGSACDWDRERFTMDEGLSRAVRIVFVTLYKEGLIYRSNYIVNWCPRCHTALSDLEVEHEEKEGAIYEIKYPIKGDDRYIVIGTTRPETMLGDTAIAVHPDDERYKDLVGKVAILPILNREIPIIADEYVSMDFGTGALKVTPAHDPNDFLLGKKHNLPEINIFDENGIINENGGKYNGLDRFEARKLIVEELKNLGLLENIHKHIHKVGGCYRCKTVVEPRISMQWFVKIKPLAEEAIKAVENGSIKIFPQNWEKTYYEWMYNIRDWCISRQIWWGHRIPVWYCNECGHLTVEIEDPDSCEKCGSKNIIQDNDVLDTWFSSALWPFSTMGWPEKNKTIEKFYPTSCLVTGFDILFFWVARMIMMGQKFMKKEPFKHVYIHALVRDQYGQKMSKSKGNVIDPLVIIDKYGADSFRFTLASLAAQGRDIKLSEDRIEGYRNFVNKIWNASRFILMNLGEYKPKDPVLERLNKEDKWILSMLKDTADDVAKAIESYNFNEAALKIYHFFWLNFCDWYIEFIKIRIFKNENKDEALDTAVYVLKKSLIILHPFMPFVTEYIYKLIGEKESIMLENYPKGLPDYEADRRDVERIIDFISLVRTIRGEYNISPAVKIKVFYKTDDKEVLQLISGNLNLISTIAKTDSIEETKENIKNSAVNVSRDFTVYVPLEGLVDIEAEIKKLEKEKQSLEKDFNIYNGKLNNEGYLSKAREDIITKDREKLADIVARLEKVNESIKRFKGI</sequence>
<comment type="caution">
    <text evidence="16">The sequence shown here is derived from an EMBL/GenBank/DDBJ whole genome shotgun (WGS) entry which is preliminary data.</text>
</comment>
<dbReference type="InterPro" id="IPR019499">
    <property type="entry name" value="Val-tRNA_synth_tRNA-bd"/>
</dbReference>
<dbReference type="EC" id="6.1.1.9" evidence="12"/>
<dbReference type="SUPFAM" id="SSF52374">
    <property type="entry name" value="Nucleotidylyl transferase"/>
    <property type="match status" value="1"/>
</dbReference>
<evidence type="ECO:0000256" key="8">
    <source>
        <dbReference type="ARBA" id="ARBA00023054"/>
    </source>
</evidence>
<dbReference type="NCBIfam" id="NF004349">
    <property type="entry name" value="PRK05729.1"/>
    <property type="match status" value="1"/>
</dbReference>
<dbReference type="SUPFAM" id="SSF50677">
    <property type="entry name" value="ValRS/IleRS/LeuRS editing domain"/>
    <property type="match status" value="1"/>
</dbReference>
<evidence type="ECO:0000256" key="11">
    <source>
        <dbReference type="ARBA" id="ARBA00060830"/>
    </source>
</evidence>
<dbReference type="AlphaFoldDB" id="A0A2J6WPQ3"/>
<dbReference type="InterPro" id="IPR001412">
    <property type="entry name" value="aa-tRNA-synth_I_CS"/>
</dbReference>
<dbReference type="Proteomes" id="UP000242881">
    <property type="component" value="Unassembled WGS sequence"/>
</dbReference>
<dbReference type="CDD" id="cd07962">
    <property type="entry name" value="Anticodon_Ia_Val"/>
    <property type="match status" value="1"/>
</dbReference>
<evidence type="ECO:0000256" key="4">
    <source>
        <dbReference type="ARBA" id="ARBA00022598"/>
    </source>
</evidence>
<dbReference type="FunFam" id="1.10.287.380:FF:000001">
    <property type="entry name" value="Valine--tRNA ligase"/>
    <property type="match status" value="1"/>
</dbReference>
<feature type="binding site" evidence="12">
    <location>
        <position position="529"/>
    </location>
    <ligand>
        <name>ATP</name>
        <dbReference type="ChEBI" id="CHEBI:30616"/>
    </ligand>
</feature>
<evidence type="ECO:0000256" key="2">
    <source>
        <dbReference type="ARBA" id="ARBA00011245"/>
    </source>
</evidence>
<evidence type="ECO:0000259" key="15">
    <source>
        <dbReference type="Pfam" id="PF10458"/>
    </source>
</evidence>
<dbReference type="InterPro" id="IPR033705">
    <property type="entry name" value="Anticodon_Ia_Val"/>
</dbReference>
<dbReference type="Gene3D" id="1.10.730.10">
    <property type="entry name" value="Isoleucyl-tRNA Synthetase, Domain 1"/>
    <property type="match status" value="1"/>
</dbReference>
<dbReference type="InterPro" id="IPR009008">
    <property type="entry name" value="Val/Leu/Ile-tRNA-synth_edit"/>
</dbReference>
<evidence type="ECO:0000313" key="17">
    <source>
        <dbReference type="Proteomes" id="UP000242881"/>
    </source>
</evidence>
<evidence type="ECO:0000256" key="7">
    <source>
        <dbReference type="ARBA" id="ARBA00022917"/>
    </source>
</evidence>
<dbReference type="InterPro" id="IPR002303">
    <property type="entry name" value="Valyl-tRNA_ligase"/>
</dbReference>
<dbReference type="GO" id="GO:0006438">
    <property type="term" value="P:valyl-tRNA aminoacylation"/>
    <property type="evidence" value="ECO:0007669"/>
    <property type="project" value="UniProtKB-UniRule"/>
</dbReference>
<dbReference type="SUPFAM" id="SSF47323">
    <property type="entry name" value="Anticodon-binding domain of a subclass of class I aminoacyl-tRNA synthetases"/>
    <property type="match status" value="1"/>
</dbReference>
<organism evidence="16 17">
    <name type="scientific">Calditerrivibrio nitroreducens</name>
    <dbReference type="NCBI Taxonomy" id="477976"/>
    <lineage>
        <taxon>Bacteria</taxon>
        <taxon>Pseudomonadati</taxon>
        <taxon>Deferribacterota</taxon>
        <taxon>Deferribacteres</taxon>
        <taxon>Deferribacterales</taxon>
        <taxon>Calditerrivibrionaceae</taxon>
    </lineage>
</organism>
<feature type="short sequence motif" description="'HIGH' region" evidence="12">
    <location>
        <begin position="47"/>
        <end position="57"/>
    </location>
</feature>
<dbReference type="SUPFAM" id="SSF46589">
    <property type="entry name" value="tRNA-binding arm"/>
    <property type="match status" value="1"/>
</dbReference>
<dbReference type="InterPro" id="IPR002300">
    <property type="entry name" value="aa-tRNA-synth_Ia"/>
</dbReference>
<dbReference type="InterPro" id="IPR014729">
    <property type="entry name" value="Rossmann-like_a/b/a_fold"/>
</dbReference>
<accession>A0A2J6WPQ3</accession>
<dbReference type="EMBL" id="PNIN01000023">
    <property type="protein sequence ID" value="PMP72373.1"/>
    <property type="molecule type" value="Genomic_DNA"/>
</dbReference>
<comment type="similarity">
    <text evidence="11 12">Belongs to the class-I aminoacyl-tRNA synthetase family. ValS type 1 subfamily.</text>
</comment>
<name>A0A2J6WPQ3_9BACT</name>
<dbReference type="CDD" id="cd00817">
    <property type="entry name" value="ValRS_core"/>
    <property type="match status" value="1"/>
</dbReference>
<dbReference type="GO" id="GO:0002161">
    <property type="term" value="F:aminoacyl-tRNA deacylase activity"/>
    <property type="evidence" value="ECO:0007669"/>
    <property type="project" value="InterPro"/>
</dbReference>
<dbReference type="FunFam" id="3.40.50.620:FF:000098">
    <property type="entry name" value="Valine--tRNA ligase"/>
    <property type="match status" value="1"/>
</dbReference>
<dbReference type="GO" id="GO:0004832">
    <property type="term" value="F:valine-tRNA ligase activity"/>
    <property type="evidence" value="ECO:0007669"/>
    <property type="project" value="UniProtKB-UniRule"/>
</dbReference>
<keyword evidence="3 12" id="KW-0963">Cytoplasm</keyword>
<evidence type="ECO:0000256" key="3">
    <source>
        <dbReference type="ARBA" id="ARBA00022490"/>
    </source>
</evidence>
<comment type="domain">
    <text evidence="12">The C-terminal coiled-coil domain is crucial for aminoacylation activity.</text>
</comment>
<evidence type="ECO:0000259" key="14">
    <source>
        <dbReference type="Pfam" id="PF08264"/>
    </source>
</evidence>
<keyword evidence="4 12" id="KW-0436">Ligase</keyword>
<dbReference type="PROSITE" id="PS00178">
    <property type="entry name" value="AA_TRNA_LIGASE_I"/>
    <property type="match status" value="1"/>
</dbReference>
<reference evidence="16 17" key="1">
    <citation type="submission" date="2018-01" db="EMBL/GenBank/DDBJ databases">
        <title>Metagenomic assembled genomes from two thermal pools in the Uzon Caldera, Kamchatka, Russia.</title>
        <authorList>
            <person name="Wilkins L."/>
            <person name="Ettinger C."/>
        </authorList>
    </citation>
    <scope>NUCLEOTIDE SEQUENCE [LARGE SCALE GENOMIC DNA]</scope>
    <source>
        <strain evidence="16">ZAV-05</strain>
    </source>
</reference>
<dbReference type="InterPro" id="IPR037118">
    <property type="entry name" value="Val-tRNA_synth_C_sf"/>
</dbReference>
<dbReference type="Pfam" id="PF00133">
    <property type="entry name" value="tRNA-synt_1"/>
    <property type="match status" value="1"/>
</dbReference>
<keyword evidence="6 12" id="KW-0067">ATP-binding</keyword>
<dbReference type="HAMAP" id="MF_02004">
    <property type="entry name" value="Val_tRNA_synth_type1"/>
    <property type="match status" value="1"/>
</dbReference>
<feature type="domain" description="Valyl-tRNA synthetase tRNA-binding arm" evidence="15">
    <location>
        <begin position="807"/>
        <end position="870"/>
    </location>
</feature>
<evidence type="ECO:0000256" key="5">
    <source>
        <dbReference type="ARBA" id="ARBA00022741"/>
    </source>
</evidence>
<dbReference type="Gene3D" id="3.90.740.10">
    <property type="entry name" value="Valyl/Leucyl/Isoleucyl-tRNA synthetase, editing domain"/>
    <property type="match status" value="1"/>
</dbReference>